<name>A0A6H3F7U6_9BACT</name>
<dbReference type="EMBL" id="SIXC01000010">
    <property type="protein sequence ID" value="TBH79068.1"/>
    <property type="molecule type" value="Genomic_DNA"/>
</dbReference>
<comment type="caution">
    <text evidence="6">The sequence shown here is derived from an EMBL/GenBank/DDBJ whole genome shotgun (WGS) entry which is preliminary data.</text>
</comment>
<feature type="transmembrane region" description="Helical" evidence="5">
    <location>
        <begin position="291"/>
        <end position="311"/>
    </location>
</feature>
<protein>
    <submittedName>
        <fullName evidence="6">Hydrogenase</fullName>
    </submittedName>
</protein>
<feature type="transmembrane region" description="Helical" evidence="5">
    <location>
        <begin position="6"/>
        <end position="25"/>
    </location>
</feature>
<dbReference type="GO" id="GO:0005886">
    <property type="term" value="C:plasma membrane"/>
    <property type="evidence" value="ECO:0007669"/>
    <property type="project" value="TreeGrafter"/>
</dbReference>
<dbReference type="RefSeq" id="WP_118230158.1">
    <property type="nucleotide sequence ID" value="NZ_DBFBQU010000218.1"/>
</dbReference>
<gene>
    <name evidence="6" type="ORF">EB812_08685</name>
</gene>
<keyword evidence="7" id="KW-1185">Reference proteome</keyword>
<evidence type="ECO:0000313" key="7">
    <source>
        <dbReference type="Proteomes" id="UP000292919"/>
    </source>
</evidence>
<evidence type="ECO:0000256" key="5">
    <source>
        <dbReference type="SAM" id="Phobius"/>
    </source>
</evidence>
<keyword evidence="4 5" id="KW-0472">Membrane</keyword>
<dbReference type="Pfam" id="PF00146">
    <property type="entry name" value="NADHdh"/>
    <property type="match status" value="1"/>
</dbReference>
<feature type="transmembrane region" description="Helical" evidence="5">
    <location>
        <begin position="98"/>
        <end position="117"/>
    </location>
</feature>
<feature type="transmembrane region" description="Helical" evidence="5">
    <location>
        <begin position="177"/>
        <end position="198"/>
    </location>
</feature>
<evidence type="ECO:0000256" key="3">
    <source>
        <dbReference type="ARBA" id="ARBA00022989"/>
    </source>
</evidence>
<dbReference type="InterPro" id="IPR001694">
    <property type="entry name" value="NADH_UbQ_OxRdtase_su1/FPO"/>
</dbReference>
<reference evidence="6 7" key="1">
    <citation type="submission" date="2018-12" db="EMBL/GenBank/DDBJ databases">
        <title>First genome draft of Desulfovibrio legallis sp. nov.</title>
        <authorList>
            <person name="Ben Dhia O."/>
            <person name="Najjari A."/>
            <person name="Ferjani R."/>
            <person name="Fhoula I."/>
            <person name="Fardeau M.-L."/>
            <person name="Boudabbous A."/>
            <person name="Ouzari H.I."/>
        </authorList>
    </citation>
    <scope>NUCLEOTIDE SEQUENCE [LARGE SCALE GENOMIC DNA]</scope>
    <source>
        <strain evidence="6 7">H1T</strain>
    </source>
</reference>
<dbReference type="PANTHER" id="PTHR43359:SF1">
    <property type="entry name" value="FORMATE HYDROGENLYASE SUBUNIT 4-RELATED"/>
    <property type="match status" value="1"/>
</dbReference>
<dbReference type="AlphaFoldDB" id="A0A6H3F7U6"/>
<accession>A0A6H3F7U6</accession>
<evidence type="ECO:0000256" key="4">
    <source>
        <dbReference type="ARBA" id="ARBA00023136"/>
    </source>
</evidence>
<sequence length="312" mass="32928">MNNAAVYLFQFALALLLAPLLPGIINRVKAVFAGRHGKPLLQTYYDLAKLLGKGEARSRTTTWIFAAAPAIGLAGALCALALLPLGGAVSPLAFTGDVLLAAYLLGMGRFALMLAALDTGSAFEGMGASREATFSALAEPVLFLAFMALTSLCLDLGRGTDTAFTLSAMFGGQTTSAWLRGNGALLLLPAIFFILLLVENCRIPVDDPNTHLELTMIHEVMVLDHSGPNLACILYGSALKLWFFAALTAGLLIPALPAWQQAGLRLVTVLLLAVIVGVVESVMARLRMERVPWLLGGAAVMAALALILIQAR</sequence>
<evidence type="ECO:0000313" key="6">
    <source>
        <dbReference type="EMBL" id="TBH79068.1"/>
    </source>
</evidence>
<dbReference type="InterPro" id="IPR052561">
    <property type="entry name" value="ComplexI_Subunit1"/>
</dbReference>
<feature type="transmembrane region" description="Helical" evidence="5">
    <location>
        <begin position="63"/>
        <end position="86"/>
    </location>
</feature>
<feature type="transmembrane region" description="Helical" evidence="5">
    <location>
        <begin position="233"/>
        <end position="256"/>
    </location>
</feature>
<feature type="transmembrane region" description="Helical" evidence="5">
    <location>
        <begin position="137"/>
        <end position="157"/>
    </location>
</feature>
<evidence type="ECO:0000256" key="1">
    <source>
        <dbReference type="ARBA" id="ARBA00004141"/>
    </source>
</evidence>
<keyword evidence="2 5" id="KW-0812">Transmembrane</keyword>
<dbReference type="Proteomes" id="UP000292919">
    <property type="component" value="Unassembled WGS sequence"/>
</dbReference>
<comment type="subcellular location">
    <subcellularLocation>
        <location evidence="1">Membrane</location>
        <topology evidence="1">Multi-pass membrane protein</topology>
    </subcellularLocation>
</comment>
<evidence type="ECO:0000256" key="2">
    <source>
        <dbReference type="ARBA" id="ARBA00022692"/>
    </source>
</evidence>
<keyword evidence="3 5" id="KW-1133">Transmembrane helix</keyword>
<organism evidence="6 7">
    <name type="scientific">Desulfovibrio legallii</name>
    <dbReference type="NCBI Taxonomy" id="571438"/>
    <lineage>
        <taxon>Bacteria</taxon>
        <taxon>Pseudomonadati</taxon>
        <taxon>Thermodesulfobacteriota</taxon>
        <taxon>Desulfovibrionia</taxon>
        <taxon>Desulfovibrionales</taxon>
        <taxon>Desulfovibrionaceae</taxon>
        <taxon>Desulfovibrio</taxon>
    </lineage>
</organism>
<feature type="transmembrane region" description="Helical" evidence="5">
    <location>
        <begin position="262"/>
        <end position="279"/>
    </location>
</feature>
<dbReference type="PANTHER" id="PTHR43359">
    <property type="entry name" value="FORMATE HYDROGENLYASE SUBUNIT 4"/>
    <property type="match status" value="1"/>
</dbReference>
<proteinExistence type="predicted"/>